<reference evidence="2" key="2">
    <citation type="submission" date="2015-03" db="EMBL/GenBank/DDBJ databases">
        <authorList>
            <person name="Chow C.-E.T."/>
            <person name="Winget D.M."/>
            <person name="White R.A.III."/>
            <person name="Hallam S.J."/>
            <person name="Suttle C.A."/>
        </authorList>
    </citation>
    <scope>NUCLEOTIDE SEQUENCE</scope>
    <source>
        <strain evidence="2">H4084972</strain>
    </source>
</reference>
<name>A0A0F7L712_9VIRU</name>
<protein>
    <submittedName>
        <fullName evidence="2">Uncharacterized protein</fullName>
    </submittedName>
</protein>
<proteinExistence type="predicted"/>
<sequence>MNQPKEGWEALNRKDTAPTEKEIQAAKEKDRQFNLDLHKTFNTAPGKKVLAHFKRLTIDRRIDLILTNPMTGQKYPNPQEAIFARVGEENFIKDILTRIERAKK</sequence>
<accession>A0A0F7L712</accession>
<evidence type="ECO:0000313" key="2">
    <source>
        <dbReference type="EMBL" id="AKH47353.1"/>
    </source>
</evidence>
<feature type="region of interest" description="Disordered" evidence="1">
    <location>
        <begin position="1"/>
        <end position="22"/>
    </location>
</feature>
<organism evidence="2">
    <name type="scientific">uncultured marine virus</name>
    <dbReference type="NCBI Taxonomy" id="186617"/>
    <lineage>
        <taxon>Viruses</taxon>
        <taxon>environmental samples</taxon>
    </lineage>
</organism>
<evidence type="ECO:0000256" key="1">
    <source>
        <dbReference type="SAM" id="MobiDB-lite"/>
    </source>
</evidence>
<reference evidence="2" key="1">
    <citation type="journal article" date="2015" name="Front. Microbiol.">
        <title>Combining genomic sequencing methods to explore viral diversity and reveal potential virus-host interactions.</title>
        <authorList>
            <person name="Chow C.E."/>
            <person name="Winget D.M."/>
            <person name="White R.A.III."/>
            <person name="Hallam S.J."/>
            <person name="Suttle C.A."/>
        </authorList>
    </citation>
    <scope>NUCLEOTIDE SEQUENCE</scope>
    <source>
        <strain evidence="2">H4084972</strain>
    </source>
</reference>
<dbReference type="EMBL" id="KR029592">
    <property type="protein sequence ID" value="AKH47353.1"/>
    <property type="molecule type" value="Genomic_DNA"/>
</dbReference>